<evidence type="ECO:0000313" key="2">
    <source>
        <dbReference type="EMBL" id="KAA1176156.1"/>
    </source>
</evidence>
<dbReference type="Proteomes" id="UP000323161">
    <property type="component" value="Unassembled WGS sequence"/>
</dbReference>
<evidence type="ECO:0000313" key="3">
    <source>
        <dbReference type="Proteomes" id="UP000323161"/>
    </source>
</evidence>
<evidence type="ECO:0000256" key="1">
    <source>
        <dbReference type="SAM" id="SignalP"/>
    </source>
</evidence>
<dbReference type="AlphaFoldDB" id="A0A5B0VNF2"/>
<dbReference type="SUPFAM" id="SSF53850">
    <property type="entry name" value="Periplasmic binding protein-like II"/>
    <property type="match status" value="1"/>
</dbReference>
<dbReference type="RefSeq" id="WP_149598783.1">
    <property type="nucleotide sequence ID" value="NZ_VTUU01000001.1"/>
</dbReference>
<organism evidence="2 3">
    <name type="scientific">Marinobacter salinexigens</name>
    <dbReference type="NCBI Taxonomy" id="2919747"/>
    <lineage>
        <taxon>Bacteria</taxon>
        <taxon>Pseudomonadati</taxon>
        <taxon>Pseudomonadota</taxon>
        <taxon>Gammaproteobacteria</taxon>
        <taxon>Pseudomonadales</taxon>
        <taxon>Marinobacteraceae</taxon>
        <taxon>Marinobacter</taxon>
    </lineage>
</organism>
<feature type="chain" id="PRO_5023009262" description="Solute-binding protein family 3/N-terminal domain-containing protein" evidence="1">
    <location>
        <begin position="21"/>
        <end position="289"/>
    </location>
</feature>
<accession>A0A5B0VNF2</accession>
<keyword evidence="3" id="KW-1185">Reference proteome</keyword>
<comment type="caution">
    <text evidence="2">The sequence shown here is derived from an EMBL/GenBank/DDBJ whole genome shotgun (WGS) entry which is preliminary data.</text>
</comment>
<dbReference type="EMBL" id="VTUU01000001">
    <property type="protein sequence ID" value="KAA1176156.1"/>
    <property type="molecule type" value="Genomic_DNA"/>
</dbReference>
<proteinExistence type="predicted"/>
<keyword evidence="1" id="KW-0732">Signal</keyword>
<name>A0A5B0VNF2_9GAMM</name>
<reference evidence="2 3" key="1">
    <citation type="submission" date="2019-08" db="EMBL/GenBank/DDBJ databases">
        <title>Marinobacter ZYF650 sp. nov., a marine bacterium isolated from seawater of the Mariana trench.</title>
        <authorList>
            <person name="Ahmad W."/>
        </authorList>
    </citation>
    <scope>NUCLEOTIDE SEQUENCE [LARGE SCALE GENOMIC DNA]</scope>
    <source>
        <strain evidence="2 3">ZYF650</strain>
    </source>
</reference>
<protein>
    <recommendedName>
        <fullName evidence="4">Solute-binding protein family 3/N-terminal domain-containing protein</fullName>
    </recommendedName>
</protein>
<sequence length="289" mass="33201">MRRTLCALILLAAQSSSLCAATFYLGVLHGDEEVFKYEISVVRLALDYASGDHTLELVPMVDTSQDRVFRLMESEESEVNVFFSGYSPEREARFLQVDIPLTRGLLGYRLLVSREDRLAEFAHIQTLKDLQSYSIGSGIGWPDNDYLEANGLEVIASQYANLWRMLQRNRFDLFHRGIQEVFEELRRPEAEGLAVVPGIVLAFRFDYFIYVNARRQDLHDILEEGLQRAFDSGALTRNFNGSPRIKEALRDSHLDQRTVIPLQLPQAYRSLDEIPAKYWYTPAAIQEEK</sequence>
<gene>
    <name evidence="2" type="ORF">FWJ25_03230</name>
</gene>
<feature type="signal peptide" evidence="1">
    <location>
        <begin position="1"/>
        <end position="20"/>
    </location>
</feature>
<evidence type="ECO:0008006" key="4">
    <source>
        <dbReference type="Google" id="ProtNLM"/>
    </source>
</evidence>